<feature type="compositionally biased region" description="Low complexity" evidence="8">
    <location>
        <begin position="579"/>
        <end position="593"/>
    </location>
</feature>
<evidence type="ECO:0000256" key="2">
    <source>
        <dbReference type="ARBA" id="ARBA00006574"/>
    </source>
</evidence>
<feature type="transmembrane region" description="Helical" evidence="9">
    <location>
        <begin position="24"/>
        <end position="48"/>
    </location>
</feature>
<evidence type="ECO:0008006" key="12">
    <source>
        <dbReference type="Google" id="ProtNLM"/>
    </source>
</evidence>
<name>A0A8T0J2U1_CERPU</name>
<gene>
    <name evidence="10" type="ORF">KC19_1G083900</name>
</gene>
<dbReference type="GO" id="GO:0006952">
    <property type="term" value="P:defense response"/>
    <property type="evidence" value="ECO:0007669"/>
    <property type="project" value="UniProtKB-KW"/>
</dbReference>
<dbReference type="Proteomes" id="UP000822688">
    <property type="component" value="Chromosome 1"/>
</dbReference>
<keyword evidence="3 9" id="KW-0812">Transmembrane</keyword>
<evidence type="ECO:0000256" key="5">
    <source>
        <dbReference type="ARBA" id="ARBA00022989"/>
    </source>
</evidence>
<feature type="transmembrane region" description="Helical" evidence="9">
    <location>
        <begin position="408"/>
        <end position="429"/>
    </location>
</feature>
<comment type="subcellular location">
    <subcellularLocation>
        <location evidence="1">Membrane</location>
        <topology evidence="1">Multi-pass membrane protein</topology>
    </subcellularLocation>
</comment>
<dbReference type="PANTHER" id="PTHR31942">
    <property type="entry name" value="MLO-LIKE PROTEIN 1"/>
    <property type="match status" value="1"/>
</dbReference>
<evidence type="ECO:0000256" key="8">
    <source>
        <dbReference type="SAM" id="MobiDB-lite"/>
    </source>
</evidence>
<evidence type="ECO:0000313" key="11">
    <source>
        <dbReference type="Proteomes" id="UP000822688"/>
    </source>
</evidence>
<feature type="region of interest" description="Disordered" evidence="8">
    <location>
        <begin position="571"/>
        <end position="654"/>
    </location>
</feature>
<sequence length="654" mass="73786">MANEADTSGSGTLAPRTLEFTPTWALASVATAFVIISMCVERLLHFLAKYLRETKRKPLLAALSRMKDELMLMGFISLTITILQDPVSKLCVPSSAYDKWTPCDISGRPRAASTTADSQEPASSQLPTRRRLLESEPAAHTCQAGYEPFISTNTIHQLHIFIVLLALVHVVYSCLTMLCALFRVYRWRKWENEAHKAANETRIPDLIKNITLNRQSTFVRYHTSKPWSRSRFVVWLVCFFQQFFIPRADYLALRLSFINTHNLKDTYDFHSYMVRTMEDEFETIVGISAWLWGCVVVLWVLNVDGAQLYFWTSLIPVFVVFIIGTKLQHVIATLALENMSVPGPLVPVSIKPRDQLFWFNRPKLLLSVIHLILFDTAFEFATFLWHAWQFGYKTCLLESNKNYLWGRLIIGLAVLLFSSYSTLPLYALVTQMGSNYKKAVLSKNVERVLLQWHKGAKQRVKANASASETRLAPSTPSSSSLILHFKSKVTRSSPLEHNRGSFPSLDIPSRAELEKGSLSDVVKESSQSPADHVMRMEEGALNSVGERLTAEHIWGRPIRALPGSLRATHSIQDQNEGKSPTTTASPSTSTSPTWRPPPPKHSRSTSATTSRPTSQTIGEVQYLPPHPAFNHSRSDAVLQRQSSTPSFEIQRDYS</sequence>
<feature type="transmembrane region" description="Helical" evidence="9">
    <location>
        <begin position="283"/>
        <end position="302"/>
    </location>
</feature>
<evidence type="ECO:0000256" key="6">
    <source>
        <dbReference type="ARBA" id="ARBA00023136"/>
    </source>
</evidence>
<keyword evidence="6 9" id="KW-0472">Membrane</keyword>
<evidence type="ECO:0000256" key="1">
    <source>
        <dbReference type="ARBA" id="ARBA00004141"/>
    </source>
</evidence>
<evidence type="ECO:0000256" key="9">
    <source>
        <dbReference type="SAM" id="Phobius"/>
    </source>
</evidence>
<proteinExistence type="inferred from homology"/>
<evidence type="ECO:0000256" key="3">
    <source>
        <dbReference type="ARBA" id="ARBA00022692"/>
    </source>
</evidence>
<feature type="transmembrane region" description="Helical" evidence="9">
    <location>
        <begin position="364"/>
        <end position="388"/>
    </location>
</feature>
<evidence type="ECO:0000256" key="4">
    <source>
        <dbReference type="ARBA" id="ARBA00022821"/>
    </source>
</evidence>
<dbReference type="OrthoDB" id="1388414at2759"/>
<dbReference type="GO" id="GO:0016020">
    <property type="term" value="C:membrane"/>
    <property type="evidence" value="ECO:0007669"/>
    <property type="project" value="UniProtKB-SubCell"/>
</dbReference>
<feature type="region of interest" description="Disordered" evidence="8">
    <location>
        <begin position="108"/>
        <end position="128"/>
    </location>
</feature>
<dbReference type="PANTHER" id="PTHR31942:SF77">
    <property type="entry name" value="MLO-LIKE PROTEIN 14"/>
    <property type="match status" value="1"/>
</dbReference>
<accession>A0A8T0J2U1</accession>
<dbReference type="InterPro" id="IPR004326">
    <property type="entry name" value="Mlo"/>
</dbReference>
<keyword evidence="7" id="KW-0568">Pathogenesis-related protein</keyword>
<feature type="transmembrane region" description="Helical" evidence="9">
    <location>
        <begin position="308"/>
        <end position="327"/>
    </location>
</feature>
<comment type="similarity">
    <text evidence="2">Belongs to the MLO family.</text>
</comment>
<keyword evidence="5 9" id="KW-1133">Transmembrane helix</keyword>
<keyword evidence="11" id="KW-1185">Reference proteome</keyword>
<keyword evidence="4" id="KW-0611">Plant defense</keyword>
<comment type="caution">
    <text evidence="10">The sequence shown here is derived from an EMBL/GenBank/DDBJ whole genome shotgun (WGS) entry which is preliminary data.</text>
</comment>
<evidence type="ECO:0000256" key="7">
    <source>
        <dbReference type="ARBA" id="ARBA00023265"/>
    </source>
</evidence>
<dbReference type="AlphaFoldDB" id="A0A8T0J2U1"/>
<dbReference type="EMBL" id="CM026421">
    <property type="protein sequence ID" value="KAG0590244.1"/>
    <property type="molecule type" value="Genomic_DNA"/>
</dbReference>
<reference evidence="10" key="1">
    <citation type="submission" date="2020-06" db="EMBL/GenBank/DDBJ databases">
        <title>WGS assembly of Ceratodon purpureus strain R40.</title>
        <authorList>
            <person name="Carey S.B."/>
            <person name="Jenkins J."/>
            <person name="Shu S."/>
            <person name="Lovell J.T."/>
            <person name="Sreedasyam A."/>
            <person name="Maumus F."/>
            <person name="Tiley G.P."/>
            <person name="Fernandez-Pozo N."/>
            <person name="Barry K."/>
            <person name="Chen C."/>
            <person name="Wang M."/>
            <person name="Lipzen A."/>
            <person name="Daum C."/>
            <person name="Saski C.A."/>
            <person name="Payton A.C."/>
            <person name="Mcbreen J.C."/>
            <person name="Conrad R.E."/>
            <person name="Kollar L.M."/>
            <person name="Olsson S."/>
            <person name="Huttunen S."/>
            <person name="Landis J.B."/>
            <person name="Wickett N.J."/>
            <person name="Johnson M.G."/>
            <person name="Rensing S.A."/>
            <person name="Grimwood J."/>
            <person name="Schmutz J."/>
            <person name="Mcdaniel S.F."/>
        </authorList>
    </citation>
    <scope>NUCLEOTIDE SEQUENCE</scope>
    <source>
        <strain evidence="10">R40</strain>
    </source>
</reference>
<feature type="compositionally biased region" description="Low complexity" evidence="8">
    <location>
        <begin position="604"/>
        <end position="616"/>
    </location>
</feature>
<evidence type="ECO:0000313" key="10">
    <source>
        <dbReference type="EMBL" id="KAG0590244.1"/>
    </source>
</evidence>
<organism evidence="10 11">
    <name type="scientific">Ceratodon purpureus</name>
    <name type="common">Fire moss</name>
    <name type="synonym">Dicranum purpureum</name>
    <dbReference type="NCBI Taxonomy" id="3225"/>
    <lineage>
        <taxon>Eukaryota</taxon>
        <taxon>Viridiplantae</taxon>
        <taxon>Streptophyta</taxon>
        <taxon>Embryophyta</taxon>
        <taxon>Bryophyta</taxon>
        <taxon>Bryophytina</taxon>
        <taxon>Bryopsida</taxon>
        <taxon>Dicranidae</taxon>
        <taxon>Pseudoditrichales</taxon>
        <taxon>Ditrichaceae</taxon>
        <taxon>Ceratodon</taxon>
    </lineage>
</organism>
<feature type="compositionally biased region" description="Polar residues" evidence="8">
    <location>
        <begin position="112"/>
        <end position="127"/>
    </location>
</feature>
<dbReference type="Pfam" id="PF03094">
    <property type="entry name" value="Mlo"/>
    <property type="match status" value="1"/>
</dbReference>
<protein>
    <recommendedName>
        <fullName evidence="12">MLO-like protein</fullName>
    </recommendedName>
</protein>
<feature type="transmembrane region" description="Helical" evidence="9">
    <location>
        <begin position="69"/>
        <end position="87"/>
    </location>
</feature>
<feature type="transmembrane region" description="Helical" evidence="9">
    <location>
        <begin position="158"/>
        <end position="182"/>
    </location>
</feature>